<evidence type="ECO:0000256" key="2">
    <source>
        <dbReference type="ARBA" id="ARBA00022723"/>
    </source>
</evidence>
<dbReference type="GO" id="GO:0008270">
    <property type="term" value="F:zinc ion binding"/>
    <property type="evidence" value="ECO:0007669"/>
    <property type="project" value="InterPro"/>
</dbReference>
<keyword evidence="2" id="KW-0479">Metal-binding</keyword>
<dbReference type="SMART" id="SM00906">
    <property type="entry name" value="Fungal_trans"/>
    <property type="match status" value="1"/>
</dbReference>
<evidence type="ECO:0000256" key="1">
    <source>
        <dbReference type="ARBA" id="ARBA00004123"/>
    </source>
</evidence>
<dbReference type="PANTHER" id="PTHR47338:SF10">
    <property type="entry name" value="TRANSCRIPTION FACTOR DOMAIN-CONTAINING PROTEIN-RELATED"/>
    <property type="match status" value="1"/>
</dbReference>
<keyword evidence="4" id="KW-0804">Transcription</keyword>
<evidence type="ECO:0000256" key="4">
    <source>
        <dbReference type="ARBA" id="ARBA00023163"/>
    </source>
</evidence>
<feature type="domain" description="Xylanolytic transcriptional activator regulatory" evidence="7">
    <location>
        <begin position="109"/>
        <end position="188"/>
    </location>
</feature>
<dbReference type="GO" id="GO:0000981">
    <property type="term" value="F:DNA-binding transcription factor activity, RNA polymerase II-specific"/>
    <property type="evidence" value="ECO:0007669"/>
    <property type="project" value="InterPro"/>
</dbReference>
<dbReference type="Pfam" id="PF04082">
    <property type="entry name" value="Fungal_trans"/>
    <property type="match status" value="1"/>
</dbReference>
<dbReference type="GO" id="GO:0005634">
    <property type="term" value="C:nucleus"/>
    <property type="evidence" value="ECO:0007669"/>
    <property type="project" value="UniProtKB-SubCell"/>
</dbReference>
<dbReference type="InterPro" id="IPR050815">
    <property type="entry name" value="TF_fung"/>
</dbReference>
<dbReference type="GO" id="GO:0006351">
    <property type="term" value="P:DNA-templated transcription"/>
    <property type="evidence" value="ECO:0007669"/>
    <property type="project" value="InterPro"/>
</dbReference>
<organism evidence="8 9">
    <name type="scientific">Aspergillus turcosus</name>
    <dbReference type="NCBI Taxonomy" id="1245748"/>
    <lineage>
        <taxon>Eukaryota</taxon>
        <taxon>Fungi</taxon>
        <taxon>Dikarya</taxon>
        <taxon>Ascomycota</taxon>
        <taxon>Pezizomycotina</taxon>
        <taxon>Eurotiomycetes</taxon>
        <taxon>Eurotiomycetidae</taxon>
        <taxon>Eurotiales</taxon>
        <taxon>Aspergillaceae</taxon>
        <taxon>Aspergillus</taxon>
        <taxon>Aspergillus subgen. Fumigati</taxon>
    </lineage>
</organism>
<dbReference type="EMBL" id="NIDN02000175">
    <property type="protein sequence ID" value="RLL94971.1"/>
    <property type="molecule type" value="Genomic_DNA"/>
</dbReference>
<evidence type="ECO:0000313" key="9">
    <source>
        <dbReference type="Proteomes" id="UP000215289"/>
    </source>
</evidence>
<gene>
    <name evidence="8" type="ORF">CFD26_103318</name>
</gene>
<evidence type="ECO:0000259" key="7">
    <source>
        <dbReference type="SMART" id="SM00906"/>
    </source>
</evidence>
<accession>A0A3R7HRM3</accession>
<keyword evidence="9" id="KW-1185">Reference proteome</keyword>
<dbReference type="InterPro" id="IPR007219">
    <property type="entry name" value="XnlR_reg_dom"/>
</dbReference>
<proteinExistence type="predicted"/>
<reference evidence="8 9" key="1">
    <citation type="submission" date="2018-08" db="EMBL/GenBank/DDBJ databases">
        <title>Draft genome sequences of two Aspergillus turcosus clinical strains isolated from bronchoalveolar lavage fluid: one azole-susceptible and the other azole-resistant.</title>
        <authorList>
            <person name="Parent-Michaud M."/>
            <person name="Dufresne P.J."/>
            <person name="Fournier E."/>
            <person name="Martineau C."/>
            <person name="Moreira S."/>
            <person name="Perkins V."/>
            <person name="De Repentigny L."/>
            <person name="Dufresne S.F."/>
        </authorList>
    </citation>
    <scope>NUCLEOTIDE SEQUENCE [LARGE SCALE GENOMIC DNA]</scope>
    <source>
        <strain evidence="8">HMR AF 1038</strain>
    </source>
</reference>
<feature type="region of interest" description="Disordered" evidence="6">
    <location>
        <begin position="463"/>
        <end position="529"/>
    </location>
</feature>
<dbReference type="GO" id="GO:0003677">
    <property type="term" value="F:DNA binding"/>
    <property type="evidence" value="ECO:0007669"/>
    <property type="project" value="InterPro"/>
</dbReference>
<feature type="compositionally biased region" description="Polar residues" evidence="6">
    <location>
        <begin position="464"/>
        <end position="502"/>
    </location>
</feature>
<dbReference type="OrthoDB" id="3862662at2759"/>
<dbReference type="AlphaFoldDB" id="A0A3R7HRM3"/>
<name>A0A3R7HRM3_9EURO</name>
<keyword evidence="3" id="KW-0805">Transcription regulation</keyword>
<dbReference type="PANTHER" id="PTHR47338">
    <property type="entry name" value="ZN(II)2CYS6 TRANSCRIPTION FACTOR (EUROFUNG)-RELATED"/>
    <property type="match status" value="1"/>
</dbReference>
<evidence type="ECO:0000313" key="8">
    <source>
        <dbReference type="EMBL" id="RLL94971.1"/>
    </source>
</evidence>
<dbReference type="Proteomes" id="UP000215289">
    <property type="component" value="Unassembled WGS sequence"/>
</dbReference>
<keyword evidence="5" id="KW-0539">Nucleus</keyword>
<evidence type="ECO:0000256" key="6">
    <source>
        <dbReference type="SAM" id="MobiDB-lite"/>
    </source>
</evidence>
<feature type="region of interest" description="Disordered" evidence="6">
    <location>
        <begin position="338"/>
        <end position="358"/>
    </location>
</feature>
<comment type="caution">
    <text evidence="8">The sequence shown here is derived from an EMBL/GenBank/DDBJ whole genome shotgun (WGS) entry which is preliminary data.</text>
</comment>
<sequence length="637" mass="71960">MVAINLFHEPSFAEKLLAIPSLHEVTGLLAGIAAYASHFLLLENNPPAGDQVRLAEASHRQSAHFVNLAFNHIYAALTECGDEMPSLCVIQALIVATHCQLTRGVHGKAWRSLGLCVRLAYETNLHLLDSRMVVKMDDPVQWQADEEKRRAFWAIWEMDVFASTIRRTPTAIDWRQMEILLPVDNENWFQCRPAQSCFMEADANQRWKALRDSNNASPKAWYLVINSLMKAAQIISNPRGVPLTGDPDNYQPTYRNSTPESVIEARQKLETVANAVRCFSLALPSHLQYRDQPLFFGSPQPGQVESQRQQHCSIYNIFVMTQLALLMIHRYDAFRPQTRGSETNGRHLSGNSAESDGSGIHKAESVALRHYFEAADSILRIVNQSSGDHIQHINPFLSSTIWLASAVQLVRKHFVRTSAERNLVKSRFDVLYYTYMRCIEFWDTQTALQHNLESLELQLEAAQGRSNTRGRPFPQKSSKVTWTEATSTVQSATDHQLCSNNCDPKRQRRSQGDNATTISSSPKVQGNPLTQFISEKPPVIGLEIPPPDLNQDGLQGMSGQEYSKKQPNPMDGMTVMDFMPVSQVNRTEITESEIMPMDPLFFDSNNLANSQQDQYTEWCNFIFPSGMHDLLAGWSTY</sequence>
<evidence type="ECO:0000256" key="5">
    <source>
        <dbReference type="ARBA" id="ARBA00023242"/>
    </source>
</evidence>
<protein>
    <recommendedName>
        <fullName evidence="7">Xylanolytic transcriptional activator regulatory domain-containing protein</fullName>
    </recommendedName>
</protein>
<comment type="subcellular location">
    <subcellularLocation>
        <location evidence="1">Nucleus</location>
    </subcellularLocation>
</comment>
<dbReference type="CDD" id="cd12148">
    <property type="entry name" value="fungal_TF_MHR"/>
    <property type="match status" value="1"/>
</dbReference>
<feature type="compositionally biased region" description="Polar residues" evidence="6">
    <location>
        <begin position="512"/>
        <end position="529"/>
    </location>
</feature>
<evidence type="ECO:0000256" key="3">
    <source>
        <dbReference type="ARBA" id="ARBA00023015"/>
    </source>
</evidence>
<dbReference type="STRING" id="1245748.A0A3R7HRM3"/>